<evidence type="ECO:0000256" key="1">
    <source>
        <dbReference type="ARBA" id="ARBA00005005"/>
    </source>
</evidence>
<accession>A0A644YDH8</accession>
<dbReference type="GO" id="GO:0006635">
    <property type="term" value="P:fatty acid beta-oxidation"/>
    <property type="evidence" value="ECO:0007669"/>
    <property type="project" value="UniProtKB-UniPathway"/>
</dbReference>
<dbReference type="SUPFAM" id="SSF51735">
    <property type="entry name" value="NAD(P)-binding Rossmann-fold domains"/>
    <property type="match status" value="1"/>
</dbReference>
<dbReference type="Gene3D" id="1.10.1040.50">
    <property type="match status" value="1"/>
</dbReference>
<evidence type="ECO:0000313" key="8">
    <source>
        <dbReference type="EMBL" id="MPM24204.1"/>
    </source>
</evidence>
<evidence type="ECO:0000256" key="5">
    <source>
        <dbReference type="ARBA" id="ARBA00023098"/>
    </source>
</evidence>
<dbReference type="AlphaFoldDB" id="A0A644YDH8"/>
<dbReference type="GO" id="GO:0070403">
    <property type="term" value="F:NAD+ binding"/>
    <property type="evidence" value="ECO:0007669"/>
    <property type="project" value="InterPro"/>
</dbReference>
<dbReference type="SUPFAM" id="SSF52096">
    <property type="entry name" value="ClpP/crotonase"/>
    <property type="match status" value="1"/>
</dbReference>
<dbReference type="PANTHER" id="PTHR48075">
    <property type="entry name" value="3-HYDROXYACYL-COA DEHYDROGENASE FAMILY PROTEIN"/>
    <property type="match status" value="1"/>
</dbReference>
<feature type="domain" description="3-hydroxyacyl-CoA dehydrogenase C-terminal" evidence="6">
    <location>
        <begin position="194"/>
        <end position="295"/>
    </location>
</feature>
<evidence type="ECO:0000259" key="7">
    <source>
        <dbReference type="Pfam" id="PF02737"/>
    </source>
</evidence>
<dbReference type="InterPro" id="IPR008927">
    <property type="entry name" value="6-PGluconate_DH-like_C_sf"/>
</dbReference>
<dbReference type="InterPro" id="IPR001753">
    <property type="entry name" value="Enoyl-CoA_hydra/iso"/>
</dbReference>
<dbReference type="InterPro" id="IPR006108">
    <property type="entry name" value="3HC_DH_C"/>
</dbReference>
<dbReference type="InterPro" id="IPR029045">
    <property type="entry name" value="ClpP/crotonase-like_dom_sf"/>
</dbReference>
<proteinExistence type="predicted"/>
<keyword evidence="5" id="KW-0443">Lipid metabolism</keyword>
<dbReference type="SUPFAM" id="SSF48179">
    <property type="entry name" value="6-phosphogluconate dehydrogenase C-terminal domain-like"/>
    <property type="match status" value="2"/>
</dbReference>
<dbReference type="Pfam" id="PF00725">
    <property type="entry name" value="3HCDH"/>
    <property type="match status" value="1"/>
</dbReference>
<protein>
    <submittedName>
        <fullName evidence="8">Putative 3-hydroxyacyl-CoA dehydrogenase</fullName>
        <ecNumber evidence="8">1.1.1.35</ecNumber>
    </submittedName>
</protein>
<dbReference type="CDD" id="cd06558">
    <property type="entry name" value="crotonase-like"/>
    <property type="match status" value="1"/>
</dbReference>
<evidence type="ECO:0000256" key="4">
    <source>
        <dbReference type="ARBA" id="ARBA00023027"/>
    </source>
</evidence>
<reference evidence="8" key="1">
    <citation type="submission" date="2019-08" db="EMBL/GenBank/DDBJ databases">
        <authorList>
            <person name="Kucharzyk K."/>
            <person name="Murdoch R.W."/>
            <person name="Higgins S."/>
            <person name="Loffler F."/>
        </authorList>
    </citation>
    <scope>NUCLEOTIDE SEQUENCE</scope>
</reference>
<dbReference type="UniPathway" id="UPA00659"/>
<dbReference type="Pfam" id="PF00378">
    <property type="entry name" value="ECH_1"/>
    <property type="match status" value="1"/>
</dbReference>
<evidence type="ECO:0000256" key="3">
    <source>
        <dbReference type="ARBA" id="ARBA00023002"/>
    </source>
</evidence>
<keyword evidence="3 8" id="KW-0560">Oxidoreductase</keyword>
<dbReference type="InterPro" id="IPR006176">
    <property type="entry name" value="3-OHacyl-CoA_DH_NAD-bd"/>
</dbReference>
<sequence length="800" mass="86710">MSRFQVKKVAVLGAGVMGAQIAAHLVNVKVPVILFDLPAKEGPKSAIAEKAIANLKKLKPSPIGVAEDADLIQPANYEEHMKLLKGCDLIIEAIAERMDWKLDLYHKIAPFVSKTALVASNTSGLSITKLSEALPDVIKPRFCGIHFFNPPRYMQLVELINTPTTNPEVLDQLETFVTTTLGKGVVRAHDTPNFIANRIGIAGILSTMKQVEKFGLTYDVVDDLTGKKLGRASSGTFRTADVVGLDTMAHVIKTLQDNLSLETDPFYGNYGTPAVLQKLLDLGNLGQKTKAGFFKKVGRDILQFELDSEDYIPAGGKADDVYARMLKKPAGERLKLLRGAEGAPGQFLWAILRDSFHYAAIHLEHIADTARDIDQAMRWGFGMKQGPFELWQEAGWLEVAKMVQEDIDAGKALTKAPLPKWVFEGPVAEAGGVHTAQGSWSASQGKFIPRRELPVYQRQIFPEKLLGEANLPDWQTAGTTIAESKALRTWTLDGEVLIASIKNKMHAISPEVMEGLMEAVDVAESDFKAMVIWSGDAPFSVGADLEATMPAFVVGGADAIESIEQELQNMMLRMRYAQVPVVAAIHGMALGGGCELAVYSARRVAHMESYIGLVEVGVGLVPGAGGLTYIARRAAENASTSTGKDLLPFLTEGFTAAAMAKVGTSAIESRKLGYLLDSDIIVAHKDELLYVAINEAKSMANAGWRAPLARTFPVAGRSGVATIKGSLVNMRDGGFISEFDQHIATLIAEIVCGGDVDAGTLVDEQYLMKLERKAFTHLIAHPKTHERILGMLNTGKPVRN</sequence>
<dbReference type="InterPro" id="IPR036291">
    <property type="entry name" value="NAD(P)-bd_dom_sf"/>
</dbReference>
<dbReference type="Pfam" id="PF02737">
    <property type="entry name" value="3HCDH_N"/>
    <property type="match status" value="1"/>
</dbReference>
<comment type="pathway">
    <text evidence="1">Lipid metabolism; fatty acid beta-oxidation.</text>
</comment>
<dbReference type="EC" id="1.1.1.35" evidence="8"/>
<evidence type="ECO:0000256" key="2">
    <source>
        <dbReference type="ARBA" id="ARBA00022832"/>
    </source>
</evidence>
<dbReference type="PANTHER" id="PTHR48075:SF7">
    <property type="entry name" value="3-HYDROXYACYL-COA DEHYDROGENASE-RELATED"/>
    <property type="match status" value="1"/>
</dbReference>
<organism evidence="8">
    <name type="scientific">bioreactor metagenome</name>
    <dbReference type="NCBI Taxonomy" id="1076179"/>
    <lineage>
        <taxon>unclassified sequences</taxon>
        <taxon>metagenomes</taxon>
        <taxon>ecological metagenomes</taxon>
    </lineage>
</organism>
<keyword evidence="4" id="KW-0520">NAD</keyword>
<dbReference type="GO" id="GO:0003857">
    <property type="term" value="F:(3S)-3-hydroxyacyl-CoA dehydrogenase (NAD+) activity"/>
    <property type="evidence" value="ECO:0007669"/>
    <property type="project" value="UniProtKB-EC"/>
</dbReference>
<comment type="caution">
    <text evidence="8">The sequence shown here is derived from an EMBL/GenBank/DDBJ whole genome shotgun (WGS) entry which is preliminary data.</text>
</comment>
<name>A0A644YDH8_9ZZZZ</name>
<evidence type="ECO:0000259" key="6">
    <source>
        <dbReference type="Pfam" id="PF00725"/>
    </source>
</evidence>
<gene>
    <name evidence="8" type="primary">fadN_3</name>
    <name evidence="8" type="ORF">SDC9_70685</name>
</gene>
<dbReference type="Gene3D" id="3.40.50.720">
    <property type="entry name" value="NAD(P)-binding Rossmann-like Domain"/>
    <property type="match status" value="1"/>
</dbReference>
<feature type="domain" description="3-hydroxyacyl-CoA dehydrogenase NAD binding" evidence="7">
    <location>
        <begin position="8"/>
        <end position="190"/>
    </location>
</feature>
<keyword evidence="2" id="KW-0276">Fatty acid metabolism</keyword>
<dbReference type="Gene3D" id="3.90.226.10">
    <property type="entry name" value="2-enoyl-CoA Hydratase, Chain A, domain 1"/>
    <property type="match status" value="1"/>
</dbReference>
<dbReference type="EMBL" id="VSSQ01004209">
    <property type="protein sequence ID" value="MPM24204.1"/>
    <property type="molecule type" value="Genomic_DNA"/>
</dbReference>